<gene>
    <name evidence="1" type="ORF">KO481_34430</name>
</gene>
<organism evidence="1 2">
    <name type="scientific">Nocardia albiluteola</name>
    <dbReference type="NCBI Taxonomy" id="2842303"/>
    <lineage>
        <taxon>Bacteria</taxon>
        <taxon>Bacillati</taxon>
        <taxon>Actinomycetota</taxon>
        <taxon>Actinomycetes</taxon>
        <taxon>Mycobacteriales</taxon>
        <taxon>Nocardiaceae</taxon>
        <taxon>Nocardia</taxon>
    </lineage>
</organism>
<dbReference type="EMBL" id="JAHKNI010000015">
    <property type="protein sequence ID" value="MBU3066601.1"/>
    <property type="molecule type" value="Genomic_DNA"/>
</dbReference>
<evidence type="ECO:0000313" key="1">
    <source>
        <dbReference type="EMBL" id="MBU3066601.1"/>
    </source>
</evidence>
<dbReference type="RefSeq" id="WP_215922679.1">
    <property type="nucleotide sequence ID" value="NZ_JAHKNI010000015.1"/>
</dbReference>
<evidence type="ECO:0008006" key="3">
    <source>
        <dbReference type="Google" id="ProtNLM"/>
    </source>
</evidence>
<evidence type="ECO:0000313" key="2">
    <source>
        <dbReference type="Proteomes" id="UP000733379"/>
    </source>
</evidence>
<dbReference type="Gene3D" id="1.10.10.60">
    <property type="entry name" value="Homeodomain-like"/>
    <property type="match status" value="1"/>
</dbReference>
<reference evidence="1 2" key="1">
    <citation type="submission" date="2021-06" db="EMBL/GenBank/DDBJ databases">
        <title>Actinomycetes sequencing.</title>
        <authorList>
            <person name="Shan Q."/>
        </authorList>
    </citation>
    <scope>NUCLEOTIDE SEQUENCE [LARGE SCALE GENOMIC DNA]</scope>
    <source>
        <strain evidence="1 2">NEAU-G5</strain>
    </source>
</reference>
<comment type="caution">
    <text evidence="1">The sequence shown here is derived from an EMBL/GenBank/DDBJ whole genome shotgun (WGS) entry which is preliminary data.</text>
</comment>
<protein>
    <recommendedName>
        <fullName evidence="3">TetR family transcriptional regulator</fullName>
    </recommendedName>
</protein>
<proteinExistence type="predicted"/>
<accession>A0ABS6BA30</accession>
<sequence>MSPRQYNLGKCTAQVEQSRRQVLDAARALLGEGDSYTGFTVDAVAKRAADRPVPLSRSAEALGQIP</sequence>
<name>A0ABS6BA30_9NOCA</name>
<dbReference type="Proteomes" id="UP000733379">
    <property type="component" value="Unassembled WGS sequence"/>
</dbReference>
<keyword evidence="2" id="KW-1185">Reference proteome</keyword>